<reference evidence="1" key="1">
    <citation type="submission" date="2022-07" db="EMBL/GenBank/DDBJ databases">
        <title>Genome Sequence of Leucocoprinus birnbaumii.</title>
        <authorList>
            <person name="Buettner E."/>
        </authorList>
    </citation>
    <scope>NUCLEOTIDE SEQUENCE</scope>
    <source>
        <strain evidence="1">VT141</strain>
    </source>
</reference>
<organism evidence="1 2">
    <name type="scientific">Leucocoprinus birnbaumii</name>
    <dbReference type="NCBI Taxonomy" id="56174"/>
    <lineage>
        <taxon>Eukaryota</taxon>
        <taxon>Fungi</taxon>
        <taxon>Dikarya</taxon>
        <taxon>Basidiomycota</taxon>
        <taxon>Agaricomycotina</taxon>
        <taxon>Agaricomycetes</taxon>
        <taxon>Agaricomycetidae</taxon>
        <taxon>Agaricales</taxon>
        <taxon>Agaricineae</taxon>
        <taxon>Agaricaceae</taxon>
        <taxon>Leucocoprinus</taxon>
    </lineage>
</organism>
<comment type="caution">
    <text evidence="1">The sequence shown here is derived from an EMBL/GenBank/DDBJ whole genome shotgun (WGS) entry which is preliminary data.</text>
</comment>
<evidence type="ECO:0000313" key="2">
    <source>
        <dbReference type="Proteomes" id="UP001213000"/>
    </source>
</evidence>
<keyword evidence="2" id="KW-1185">Reference proteome</keyword>
<sequence>MVLRRGEDHPKFVEGPDLSSRRLELGHLESLTHVELDTALTGGRGGVALVLGGCLSALPVLSSLILHGDAAKIQCCLSLDNSSIGFTNLQSLSLKYKSPPDPFLGMRPLFSYFASRFPKLHSLSLENVGDDDSNMEAKHTWENILELKPRLMRKLILHNIPLKLGTRGITTLLATWPQLEELSLHPPISSKGVYQAQLIFTHIYFYNLTLRTLGLPLEFSGLKDPLIVSSSVIPKSNSKLTQLNLFKPDNPLLAVKEKLGVVRNLLVFFPKLSVIRGSDTASDLTTDLQAILDTFHDMGLTTLTQSTRK</sequence>
<dbReference type="EMBL" id="JANIEX010000294">
    <property type="protein sequence ID" value="KAJ3569335.1"/>
    <property type="molecule type" value="Genomic_DNA"/>
</dbReference>
<protein>
    <submittedName>
        <fullName evidence="1">Uncharacterized protein</fullName>
    </submittedName>
</protein>
<proteinExistence type="predicted"/>
<gene>
    <name evidence="1" type="ORF">NP233_g5121</name>
</gene>
<name>A0AAD5VVS7_9AGAR</name>
<dbReference type="SUPFAM" id="SSF52047">
    <property type="entry name" value="RNI-like"/>
    <property type="match status" value="1"/>
</dbReference>
<dbReference type="Proteomes" id="UP001213000">
    <property type="component" value="Unassembled WGS sequence"/>
</dbReference>
<dbReference type="AlphaFoldDB" id="A0AAD5VVS7"/>
<dbReference type="Gene3D" id="3.80.10.10">
    <property type="entry name" value="Ribonuclease Inhibitor"/>
    <property type="match status" value="1"/>
</dbReference>
<evidence type="ECO:0000313" key="1">
    <source>
        <dbReference type="EMBL" id="KAJ3569335.1"/>
    </source>
</evidence>
<dbReference type="InterPro" id="IPR032675">
    <property type="entry name" value="LRR_dom_sf"/>
</dbReference>
<accession>A0AAD5VVS7</accession>